<dbReference type="GO" id="GO:0051479">
    <property type="term" value="P:mannosylglycerate biosynthetic process"/>
    <property type="evidence" value="ECO:0007669"/>
    <property type="project" value="InterPro"/>
</dbReference>
<gene>
    <name evidence="4" type="ORF">SAMN05421688_2797</name>
</gene>
<dbReference type="PANTHER" id="PTHR10000">
    <property type="entry name" value="PHOSPHOSERINE PHOSPHATASE"/>
    <property type="match status" value="1"/>
</dbReference>
<protein>
    <submittedName>
        <fullName evidence="4">Mannosyl-3-phosphoglycerate phosphatase</fullName>
    </submittedName>
</protein>
<dbReference type="Gene3D" id="3.40.50.1000">
    <property type="entry name" value="HAD superfamily/HAD-like"/>
    <property type="match status" value="1"/>
</dbReference>
<dbReference type="GO" id="GO:0005829">
    <property type="term" value="C:cytosol"/>
    <property type="evidence" value="ECO:0007669"/>
    <property type="project" value="TreeGrafter"/>
</dbReference>
<evidence type="ECO:0000256" key="1">
    <source>
        <dbReference type="ARBA" id="ARBA00022723"/>
    </source>
</evidence>
<reference evidence="4 5" key="1">
    <citation type="submission" date="2016-10" db="EMBL/GenBank/DDBJ databases">
        <authorList>
            <person name="de Groot N.N."/>
        </authorList>
    </citation>
    <scope>NUCLEOTIDE SEQUENCE [LARGE SCALE GENOMIC DNA]</scope>
    <source>
        <strain evidence="4 5">DSM 29316</strain>
    </source>
</reference>
<dbReference type="SFLD" id="SFLDG01142">
    <property type="entry name" value="C2.B.2:_Mannosyl-3-phosphoglyc"/>
    <property type="match status" value="1"/>
</dbReference>
<dbReference type="InterPro" id="IPR036412">
    <property type="entry name" value="HAD-like_sf"/>
</dbReference>
<dbReference type="InterPro" id="IPR006381">
    <property type="entry name" value="HAD-SF-IIB-MPGP"/>
</dbReference>
<dbReference type="PANTHER" id="PTHR10000:SF8">
    <property type="entry name" value="HAD SUPERFAMILY HYDROLASE-LIKE, TYPE 3"/>
    <property type="match status" value="1"/>
</dbReference>
<sequence length="260" mass="27593">MQLMVFTDLDGTLLDHESYSSADAAPALALLKSLNVPVVLASSKTAAEIAPLQAELGLSEWPAIVENGATTLEPGADTVDDRDAYEALRAALREIPADLRRMFRGFGDMGVDEIMRHTKLDFEAAARAGDRSHSEPGLWSGTDEDEASFLAALATHGVAARRGGRFLTLSFGGTKAGAMAGIITKYQPARTLALGDAPNDTEMLELADFGVIVRNDHGPGIPELPGEKNGSIRRTELAGPAGWNKAVLDVVQELKLQESA</sequence>
<name>A0A1I0Y558_9RHOB</name>
<dbReference type="SUPFAM" id="SSF56784">
    <property type="entry name" value="HAD-like"/>
    <property type="match status" value="1"/>
</dbReference>
<dbReference type="NCBIfam" id="TIGR01486">
    <property type="entry name" value="HAD-SF-IIB-MPGP"/>
    <property type="match status" value="1"/>
</dbReference>
<evidence type="ECO:0000256" key="3">
    <source>
        <dbReference type="ARBA" id="ARBA00022842"/>
    </source>
</evidence>
<dbReference type="SFLD" id="SFLDS00003">
    <property type="entry name" value="Haloacid_Dehalogenase"/>
    <property type="match status" value="1"/>
</dbReference>
<evidence type="ECO:0000313" key="4">
    <source>
        <dbReference type="EMBL" id="SFB07987.1"/>
    </source>
</evidence>
<dbReference type="GO" id="GO:0050531">
    <property type="term" value="F:mannosyl-3-phosphoglycerate phosphatase activity"/>
    <property type="evidence" value="ECO:0007669"/>
    <property type="project" value="InterPro"/>
</dbReference>
<organism evidence="4 5">
    <name type="scientific">Poseidonocella pacifica</name>
    <dbReference type="NCBI Taxonomy" id="871651"/>
    <lineage>
        <taxon>Bacteria</taxon>
        <taxon>Pseudomonadati</taxon>
        <taxon>Pseudomonadota</taxon>
        <taxon>Alphaproteobacteria</taxon>
        <taxon>Rhodobacterales</taxon>
        <taxon>Roseobacteraceae</taxon>
        <taxon>Poseidonocella</taxon>
    </lineage>
</organism>
<dbReference type="OrthoDB" id="193379at2"/>
<accession>A0A1I0Y558</accession>
<keyword evidence="2" id="KW-0378">Hydrolase</keyword>
<dbReference type="Gene3D" id="3.30.980.20">
    <property type="entry name" value="Putative mannosyl-3-phosphoglycerate phosphatase, domain 2"/>
    <property type="match status" value="1"/>
</dbReference>
<dbReference type="GO" id="GO:0000287">
    <property type="term" value="F:magnesium ion binding"/>
    <property type="evidence" value="ECO:0007669"/>
    <property type="project" value="TreeGrafter"/>
</dbReference>
<dbReference type="Proteomes" id="UP000198796">
    <property type="component" value="Unassembled WGS sequence"/>
</dbReference>
<dbReference type="Pfam" id="PF08282">
    <property type="entry name" value="Hydrolase_3"/>
    <property type="match status" value="2"/>
</dbReference>
<dbReference type="SFLD" id="SFLDG01140">
    <property type="entry name" value="C2.B:_Phosphomannomutase_and_P"/>
    <property type="match status" value="1"/>
</dbReference>
<dbReference type="EMBL" id="FOJU01000004">
    <property type="protein sequence ID" value="SFB07987.1"/>
    <property type="molecule type" value="Genomic_DNA"/>
</dbReference>
<keyword evidence="5" id="KW-1185">Reference proteome</keyword>
<evidence type="ECO:0000313" key="5">
    <source>
        <dbReference type="Proteomes" id="UP000198796"/>
    </source>
</evidence>
<dbReference type="AlphaFoldDB" id="A0A1I0Y558"/>
<proteinExistence type="predicted"/>
<evidence type="ECO:0000256" key="2">
    <source>
        <dbReference type="ARBA" id="ARBA00022801"/>
    </source>
</evidence>
<keyword evidence="3" id="KW-0460">Magnesium</keyword>
<dbReference type="STRING" id="871651.SAMN05421688_2797"/>
<keyword evidence="1" id="KW-0479">Metal-binding</keyword>
<dbReference type="InterPro" id="IPR023214">
    <property type="entry name" value="HAD_sf"/>
</dbReference>